<feature type="compositionally biased region" description="Low complexity" evidence="1">
    <location>
        <begin position="255"/>
        <end position="269"/>
    </location>
</feature>
<protein>
    <submittedName>
        <fullName evidence="2">Uncharacterized protein</fullName>
    </submittedName>
</protein>
<sequence length="717" mass="78401">MHSMIAQRKEQAQRTTGSSGGYHYTPSFIHSIMRDARAAILKQQLQEQPLPEAKSFSMPRGGFTDVGLHTGTLPPNTAWPLVREALKVLLLQANLCGYSSSSLFHSSSSSSSSSSSNLSLSSSIHQAAQQLDPTSLYQHALAFFDLWLLEGRSELLQPRSCSPAALDICMQMLQSAAHKAAQLAEAGFTMQSIEEVCVQVRQHLDSVAAARAQTIAQQFELPSCGSSSSSSNGSNSSSSSSSSSNSSNTINTKNATTSKFSSPSAPSHSLADEQVHYQLPRGTLPPANPPYAQEGGLGAARARAKANLGSLPLLPLRSSPLRILEWLQMPIFVQGSGELSMLLRLQSIERELFSRGAAGLQHQPLSQPEVAALRQVVDVYRTLLYSFQQTTASKAFMAVVLRSKLVLVVWIAYCLAHSAACSSHPLAAQYGVSLQWGDLRHLVLPSKVALDAACSVCAYLAAYTKPGTELFSLRSSTATFEFGRQYADGCSTMHGIWADQQADASIRQEAHWQRVQRKQRLAASLRQQEKEQEECIRGIARDLHAAEGNLNYLKLVHRSTSDKQRHANSIRSRKVLAESTLSSIRSQREAAEKAPPAVIQPLPSSRHLALPWVFHLHMPPMLRHLSHLSFLSAQVLLPCSEQRKLHNVNISTPTCPTNLQKHYNQQQLDSTFHSAPKRHVGVVECVELWSGNKVPGAKDVGPKHVDSFYSRFATPIS</sequence>
<proteinExistence type="predicted"/>
<feature type="region of interest" description="Disordered" evidence="1">
    <location>
        <begin position="1"/>
        <end position="22"/>
    </location>
</feature>
<gene>
    <name evidence="2" type="ORF">DUNSADRAFT_7314</name>
</gene>
<reference evidence="2" key="1">
    <citation type="submission" date="2017-08" db="EMBL/GenBank/DDBJ databases">
        <authorList>
            <person name="Polle J.E."/>
            <person name="Barry K."/>
            <person name="Cushman J."/>
            <person name="Schmutz J."/>
            <person name="Tran D."/>
            <person name="Hathwaick L.T."/>
            <person name="Yim W.C."/>
            <person name="Jenkins J."/>
            <person name="Mckie-Krisberg Z.M."/>
            <person name="Prochnik S."/>
            <person name="Lindquist E."/>
            <person name="Dockter R.B."/>
            <person name="Adam C."/>
            <person name="Molina H."/>
            <person name="Bunkerborg J."/>
            <person name="Jin E."/>
            <person name="Buchheim M."/>
            <person name="Magnuson J."/>
        </authorList>
    </citation>
    <scope>NUCLEOTIDE SEQUENCE</scope>
    <source>
        <strain evidence="2">CCAP 19/18</strain>
    </source>
</reference>
<keyword evidence="3" id="KW-1185">Reference proteome</keyword>
<name>A0ABQ7GLH9_DUNSA</name>
<comment type="caution">
    <text evidence="2">The sequence shown here is derived from an EMBL/GenBank/DDBJ whole genome shotgun (WGS) entry which is preliminary data.</text>
</comment>
<feature type="compositionally biased region" description="Low complexity" evidence="1">
    <location>
        <begin position="225"/>
        <end position="248"/>
    </location>
</feature>
<evidence type="ECO:0000313" key="2">
    <source>
        <dbReference type="EMBL" id="KAF5835474.1"/>
    </source>
</evidence>
<feature type="region of interest" description="Disordered" evidence="1">
    <location>
        <begin position="222"/>
        <end position="271"/>
    </location>
</feature>
<dbReference type="EMBL" id="MU069703">
    <property type="protein sequence ID" value="KAF5835474.1"/>
    <property type="molecule type" value="Genomic_DNA"/>
</dbReference>
<dbReference type="Proteomes" id="UP000815325">
    <property type="component" value="Unassembled WGS sequence"/>
</dbReference>
<accession>A0ABQ7GLH9</accession>
<evidence type="ECO:0000256" key="1">
    <source>
        <dbReference type="SAM" id="MobiDB-lite"/>
    </source>
</evidence>
<evidence type="ECO:0000313" key="3">
    <source>
        <dbReference type="Proteomes" id="UP000815325"/>
    </source>
</evidence>
<organism evidence="2 3">
    <name type="scientific">Dunaliella salina</name>
    <name type="common">Green alga</name>
    <name type="synonym">Protococcus salinus</name>
    <dbReference type="NCBI Taxonomy" id="3046"/>
    <lineage>
        <taxon>Eukaryota</taxon>
        <taxon>Viridiplantae</taxon>
        <taxon>Chlorophyta</taxon>
        <taxon>core chlorophytes</taxon>
        <taxon>Chlorophyceae</taxon>
        <taxon>CS clade</taxon>
        <taxon>Chlamydomonadales</taxon>
        <taxon>Dunaliellaceae</taxon>
        <taxon>Dunaliella</taxon>
    </lineage>
</organism>